<dbReference type="EMBL" id="FOXH01000034">
    <property type="protein sequence ID" value="SFQ51687.1"/>
    <property type="molecule type" value="Genomic_DNA"/>
</dbReference>
<feature type="non-terminal residue" evidence="1">
    <location>
        <position position="1"/>
    </location>
</feature>
<protein>
    <submittedName>
        <fullName evidence="1">Uncharacterized protein</fullName>
    </submittedName>
</protein>
<sequence length="40" mass="4447">EDKTQLNYIVKKCLTADELGNIGGLRRAESILLIMLNAND</sequence>
<dbReference type="Proteomes" id="UP000199306">
    <property type="component" value="Unassembled WGS sequence"/>
</dbReference>
<gene>
    <name evidence="1" type="ORF">SAMN04515674_1344</name>
</gene>
<evidence type="ECO:0000313" key="1">
    <source>
        <dbReference type="EMBL" id="SFQ51687.1"/>
    </source>
</evidence>
<dbReference type="STRING" id="1079859.SAMN04515674_1344"/>
<keyword evidence="2" id="KW-1185">Reference proteome</keyword>
<accession>A0A1I5Z6E4</accession>
<name>A0A1I5Z6E4_9BACT</name>
<organism evidence="1 2">
    <name type="scientific">Pseudarcicella hirudinis</name>
    <dbReference type="NCBI Taxonomy" id="1079859"/>
    <lineage>
        <taxon>Bacteria</taxon>
        <taxon>Pseudomonadati</taxon>
        <taxon>Bacteroidota</taxon>
        <taxon>Cytophagia</taxon>
        <taxon>Cytophagales</taxon>
        <taxon>Flectobacillaceae</taxon>
        <taxon>Pseudarcicella</taxon>
    </lineage>
</organism>
<evidence type="ECO:0000313" key="2">
    <source>
        <dbReference type="Proteomes" id="UP000199306"/>
    </source>
</evidence>
<proteinExistence type="predicted"/>
<reference evidence="1 2" key="1">
    <citation type="submission" date="2016-10" db="EMBL/GenBank/DDBJ databases">
        <authorList>
            <person name="de Groot N.N."/>
        </authorList>
    </citation>
    <scope>NUCLEOTIDE SEQUENCE [LARGE SCALE GENOMIC DNA]</scope>
    <source>
        <strain evidence="2">E92,LMG 26720,CCM 7988</strain>
    </source>
</reference>
<dbReference type="AlphaFoldDB" id="A0A1I5Z6E4"/>